<dbReference type="InterPro" id="IPR011041">
    <property type="entry name" value="Quinoprot_gluc/sorb_DH_b-prop"/>
</dbReference>
<dbReference type="GO" id="GO:0000272">
    <property type="term" value="P:polysaccharide catabolic process"/>
    <property type="evidence" value="ECO:0007669"/>
    <property type="project" value="InterPro"/>
</dbReference>
<dbReference type="PANTHER" id="PTHR19328">
    <property type="entry name" value="HEDGEHOG-INTERACTING PROTEIN"/>
    <property type="match status" value="1"/>
</dbReference>
<dbReference type="InterPro" id="IPR002105">
    <property type="entry name" value="Dockerin_1_rpt"/>
</dbReference>
<dbReference type="InterPro" id="IPR018247">
    <property type="entry name" value="EF_Hand_1_Ca_BS"/>
</dbReference>
<comment type="caution">
    <text evidence="2">The sequence shown here is derived from an EMBL/GenBank/DDBJ whole genome shotgun (WGS) entry which is preliminary data.</text>
</comment>
<dbReference type="Pfam" id="PF00404">
    <property type="entry name" value="Dockerin_1"/>
    <property type="match status" value="1"/>
</dbReference>
<dbReference type="NCBIfam" id="TIGR02595">
    <property type="entry name" value="PEP_CTERM"/>
    <property type="match status" value="1"/>
</dbReference>
<dbReference type="Pfam" id="PF07995">
    <property type="entry name" value="GSDH"/>
    <property type="match status" value="1"/>
</dbReference>
<dbReference type="SUPFAM" id="SSF50952">
    <property type="entry name" value="Soluble quinoprotein glucose dehydrogenase"/>
    <property type="match status" value="1"/>
</dbReference>
<keyword evidence="3" id="KW-1185">Reference proteome</keyword>
<dbReference type="Gene3D" id="1.10.1330.10">
    <property type="entry name" value="Dockerin domain"/>
    <property type="match status" value="1"/>
</dbReference>
<dbReference type="InterPro" id="IPR011042">
    <property type="entry name" value="6-blade_b-propeller_TolB-like"/>
</dbReference>
<name>A0A9X2F933_9BACT</name>
<dbReference type="InterPro" id="IPR036439">
    <property type="entry name" value="Dockerin_dom_sf"/>
</dbReference>
<evidence type="ECO:0000313" key="2">
    <source>
        <dbReference type="EMBL" id="MCO6044630.1"/>
    </source>
</evidence>
<feature type="domain" description="Glucose/Sorbosone dehydrogenase" evidence="1">
    <location>
        <begin position="1"/>
        <end position="236"/>
    </location>
</feature>
<sequence length="449" mass="49057">MFVVEQSGAIRIFDRQTGTKQSTTFLDITGQVKRGHNEEGLLGLAFHPDFQTNGKFYVNYTHDPGPGRDRTRVDEYTASLQDGELVANATSRVPILSFAQDFDNHNGGWLGFSPNDGMLYISTGDGGSGNDPNNRGQSLNTRLGKMLRIDVDGDDFPADSAENYAIPPDNPFASDGEVDTLDEIWAYGLRNPWRASFDRVTGDLWIGDVGQGAREEIDFQRADSAGSENYGWRLREGDIQTPSVGGPEPSDYVAPVYDYVSDGQGEFGGNSVVGGYVYRGPDPEVNGRYFFGDSFPRQLWSFDPASPDSTVENIESTLGSNVSQIGVPTSFGEDLYGNLYIVDRDGDIFRIDTDSTLPGDYNGDRMVNELDYDVWNQSFASINSLAADGNGDGTVDIADYVVWRNHLGSEIGMDELSGATEIPEPSTVAVLFSSLVVGSLVRRRHASSR</sequence>
<dbReference type="PROSITE" id="PS00018">
    <property type="entry name" value="EF_HAND_1"/>
    <property type="match status" value="1"/>
</dbReference>
<dbReference type="GO" id="GO:0004553">
    <property type="term" value="F:hydrolase activity, hydrolyzing O-glycosyl compounds"/>
    <property type="evidence" value="ECO:0007669"/>
    <property type="project" value="InterPro"/>
</dbReference>
<dbReference type="EMBL" id="JAMXLR010000036">
    <property type="protein sequence ID" value="MCO6044630.1"/>
    <property type="molecule type" value="Genomic_DNA"/>
</dbReference>
<accession>A0A9X2F933</accession>
<dbReference type="AlphaFoldDB" id="A0A9X2F933"/>
<dbReference type="Gene3D" id="2.120.10.30">
    <property type="entry name" value="TolB, C-terminal domain"/>
    <property type="match status" value="1"/>
</dbReference>
<protein>
    <submittedName>
        <fullName evidence="2">PQQ-dependent sugar dehydrogenase</fullName>
    </submittedName>
</protein>
<evidence type="ECO:0000313" key="3">
    <source>
        <dbReference type="Proteomes" id="UP001155241"/>
    </source>
</evidence>
<reference evidence="2" key="1">
    <citation type="submission" date="2022-06" db="EMBL/GenBank/DDBJ databases">
        <title>Aeoliella straminimaris, a novel planctomycete from sediments.</title>
        <authorList>
            <person name="Vitorino I.R."/>
            <person name="Lage O.M."/>
        </authorList>
    </citation>
    <scope>NUCLEOTIDE SEQUENCE</scope>
    <source>
        <strain evidence="2">ICT_H6.2</strain>
    </source>
</reference>
<dbReference type="PANTHER" id="PTHR19328:SF75">
    <property type="entry name" value="ALDOSE SUGAR DEHYDROGENASE YLII"/>
    <property type="match status" value="1"/>
</dbReference>
<organism evidence="2 3">
    <name type="scientific">Aeoliella straminimaris</name>
    <dbReference type="NCBI Taxonomy" id="2954799"/>
    <lineage>
        <taxon>Bacteria</taxon>
        <taxon>Pseudomonadati</taxon>
        <taxon>Planctomycetota</taxon>
        <taxon>Planctomycetia</taxon>
        <taxon>Pirellulales</taxon>
        <taxon>Lacipirellulaceae</taxon>
        <taxon>Aeoliella</taxon>
    </lineage>
</organism>
<dbReference type="SUPFAM" id="SSF63446">
    <property type="entry name" value="Type I dockerin domain"/>
    <property type="match status" value="1"/>
</dbReference>
<dbReference type="InterPro" id="IPR013424">
    <property type="entry name" value="Ice-binding_C"/>
</dbReference>
<dbReference type="Proteomes" id="UP001155241">
    <property type="component" value="Unassembled WGS sequence"/>
</dbReference>
<gene>
    <name evidence="2" type="ORF">NG895_11995</name>
</gene>
<dbReference type="InterPro" id="IPR012938">
    <property type="entry name" value="Glc/Sorbosone_DH"/>
</dbReference>
<proteinExistence type="predicted"/>
<evidence type="ECO:0000259" key="1">
    <source>
        <dbReference type="Pfam" id="PF07995"/>
    </source>
</evidence>